<comment type="caution">
    <text evidence="1">The sequence shown here is derived from an EMBL/GenBank/DDBJ whole genome shotgun (WGS) entry which is preliminary data.</text>
</comment>
<proteinExistence type="predicted"/>
<dbReference type="GO" id="GO:0003676">
    <property type="term" value="F:nucleic acid binding"/>
    <property type="evidence" value="ECO:0007669"/>
    <property type="project" value="InterPro"/>
</dbReference>
<sequence length="147" mass="17231">MEVFIRRLPNSTTRLDLMQFLSIALKPKWYRLQFAPLGHLVHCEICRIDDPINKLVEYHGIAKIEPPSAAKMIINQLNGEFFKTKQVEVRKFFRRSINRDRRRTSLAQPSQAILEKRKQDRRRPQIHTEFLTAGVTSDSLAIHTHSL</sequence>
<dbReference type="Gene3D" id="3.30.70.330">
    <property type="match status" value="1"/>
</dbReference>
<name>A0A557SNK6_9GAMM</name>
<dbReference type="SUPFAM" id="SSF54928">
    <property type="entry name" value="RNA-binding domain, RBD"/>
    <property type="match status" value="1"/>
</dbReference>
<keyword evidence="2" id="KW-1185">Reference proteome</keyword>
<dbReference type="InterPro" id="IPR012677">
    <property type="entry name" value="Nucleotide-bd_a/b_plait_sf"/>
</dbReference>
<dbReference type="RefSeq" id="WP_144356961.1">
    <property type="nucleotide sequence ID" value="NZ_VMNH01000001.1"/>
</dbReference>
<dbReference type="Proteomes" id="UP000316649">
    <property type="component" value="Unassembled WGS sequence"/>
</dbReference>
<protein>
    <submittedName>
        <fullName evidence="1">RNA-binding protein</fullName>
    </submittedName>
</protein>
<reference evidence="1 2" key="1">
    <citation type="submission" date="2019-07" db="EMBL/GenBank/DDBJ databases">
        <title>The pathways for chlorine oxyanion respiration interact through the shared metabolite chlorate.</title>
        <authorList>
            <person name="Barnum T.P."/>
            <person name="Cheng Y."/>
            <person name="Hill K.A."/>
            <person name="Lucas L.N."/>
            <person name="Carlson H.K."/>
            <person name="Coates J.D."/>
        </authorList>
    </citation>
    <scope>NUCLEOTIDE SEQUENCE [LARGE SCALE GENOMIC DNA]</scope>
    <source>
        <strain evidence="1 2">BK-1</strain>
    </source>
</reference>
<dbReference type="EMBL" id="VMNH01000001">
    <property type="protein sequence ID" value="TVO79004.1"/>
    <property type="molecule type" value="Genomic_DNA"/>
</dbReference>
<gene>
    <name evidence="1" type="ORF">FHP88_00110</name>
</gene>
<evidence type="ECO:0000313" key="2">
    <source>
        <dbReference type="Proteomes" id="UP000316649"/>
    </source>
</evidence>
<dbReference type="AlphaFoldDB" id="A0A557SNK6"/>
<accession>A0A557SNK6</accession>
<dbReference type="OrthoDB" id="7061387at2"/>
<organism evidence="1 2">
    <name type="scientific">Sedimenticola selenatireducens</name>
    <dbReference type="NCBI Taxonomy" id="191960"/>
    <lineage>
        <taxon>Bacteria</taxon>
        <taxon>Pseudomonadati</taxon>
        <taxon>Pseudomonadota</taxon>
        <taxon>Gammaproteobacteria</taxon>
        <taxon>Chromatiales</taxon>
        <taxon>Sedimenticolaceae</taxon>
        <taxon>Sedimenticola</taxon>
    </lineage>
</organism>
<evidence type="ECO:0000313" key="1">
    <source>
        <dbReference type="EMBL" id="TVO79004.1"/>
    </source>
</evidence>
<dbReference type="InterPro" id="IPR035979">
    <property type="entry name" value="RBD_domain_sf"/>
</dbReference>